<sequence length="73" mass="8732">MFNKHLTQTVQQEAIVIKQYDKGYLDGQLDSAENELEILLRIKEDSNEIWHKNSILITRIRDTEDFLKKHGRY</sequence>
<evidence type="ECO:0000313" key="1">
    <source>
        <dbReference type="EMBL" id="TYS68672.1"/>
    </source>
</evidence>
<dbReference type="RefSeq" id="WP_148987539.1">
    <property type="nucleotide sequence ID" value="NZ_VTEV01000003.1"/>
</dbReference>
<dbReference type="OrthoDB" id="2942524at2"/>
<gene>
    <name evidence="1" type="ORF">FZC76_06920</name>
</gene>
<accession>A0A5D4T2K3</accession>
<proteinExistence type="predicted"/>
<dbReference type="AlphaFoldDB" id="A0A5D4T2K3"/>
<dbReference type="EMBL" id="VTEV01000003">
    <property type="protein sequence ID" value="TYS68672.1"/>
    <property type="molecule type" value="Genomic_DNA"/>
</dbReference>
<evidence type="ECO:0000313" key="2">
    <source>
        <dbReference type="Proteomes" id="UP000322524"/>
    </source>
</evidence>
<comment type="caution">
    <text evidence="1">The sequence shown here is derived from an EMBL/GenBank/DDBJ whole genome shotgun (WGS) entry which is preliminary data.</text>
</comment>
<dbReference type="Proteomes" id="UP000322524">
    <property type="component" value="Unassembled WGS sequence"/>
</dbReference>
<reference evidence="1 2" key="1">
    <citation type="submission" date="2019-08" db="EMBL/GenBank/DDBJ databases">
        <title>Bacillus genomes from the desert of Cuatro Cienegas, Coahuila.</title>
        <authorList>
            <person name="Olmedo-Alvarez G."/>
        </authorList>
    </citation>
    <scope>NUCLEOTIDE SEQUENCE [LARGE SCALE GENOMIC DNA]</scope>
    <source>
        <strain evidence="1 2">CH28_1T</strain>
    </source>
</reference>
<protein>
    <submittedName>
        <fullName evidence="1">Uncharacterized protein</fullName>
    </submittedName>
</protein>
<name>A0A5D4T2K3_9BACI</name>
<organism evidence="1 2">
    <name type="scientific">Sutcliffiella horikoshii</name>
    <dbReference type="NCBI Taxonomy" id="79883"/>
    <lineage>
        <taxon>Bacteria</taxon>
        <taxon>Bacillati</taxon>
        <taxon>Bacillota</taxon>
        <taxon>Bacilli</taxon>
        <taxon>Bacillales</taxon>
        <taxon>Bacillaceae</taxon>
        <taxon>Sutcliffiella</taxon>
    </lineage>
</organism>